<accession>A0A0C2YXU0</accession>
<sequence length="133" mass="13505">MIRIHVLSAAFIAAVMVLVGVSPVMAGDARQQVATAAAHAGMAAAAADDKMVRGHLQHVVNCLVGPAGEGFDAAQANPCKDQGFGAIQDAPMDKIPALQAALKMAREGAAESDGVKAREKAVATQSALSKLSM</sequence>
<reference evidence="2 3" key="1">
    <citation type="submission" date="2015-01" db="EMBL/GenBank/DDBJ databases">
        <title>Genome Sequence of Magnetospirillum magnetotacticum Strain MS-1.</title>
        <authorList>
            <person name="Marinov G.K."/>
            <person name="Smalley M.D."/>
            <person name="DeSalvo G."/>
        </authorList>
    </citation>
    <scope>NUCLEOTIDE SEQUENCE [LARGE SCALE GENOMIC DNA]</scope>
    <source>
        <strain evidence="2 3">MS-1</strain>
    </source>
</reference>
<comment type="caution">
    <text evidence="2">The sequence shown here is derived from an EMBL/GenBank/DDBJ whole genome shotgun (WGS) entry which is preliminary data.</text>
</comment>
<organism evidence="2 3">
    <name type="scientific">Paramagnetospirillum magnetotacticum MS-1</name>
    <dbReference type="NCBI Taxonomy" id="272627"/>
    <lineage>
        <taxon>Bacteria</taxon>
        <taxon>Pseudomonadati</taxon>
        <taxon>Pseudomonadota</taxon>
        <taxon>Alphaproteobacteria</taxon>
        <taxon>Rhodospirillales</taxon>
        <taxon>Magnetospirillaceae</taxon>
        <taxon>Paramagnetospirillum</taxon>
    </lineage>
</organism>
<dbReference type="EMBL" id="JXSL01000020">
    <property type="protein sequence ID" value="KIL99928.1"/>
    <property type="molecule type" value="Genomic_DNA"/>
</dbReference>
<dbReference type="STRING" id="272627.CCC_02717"/>
<dbReference type="OrthoDB" id="5796101at2"/>
<name>A0A0C2YXU0_PARME</name>
<gene>
    <name evidence="2" type="ORF">CCC_02717</name>
</gene>
<feature type="chain" id="PRO_5002159919" evidence="1">
    <location>
        <begin position="27"/>
        <end position="133"/>
    </location>
</feature>
<evidence type="ECO:0000313" key="2">
    <source>
        <dbReference type="EMBL" id="KIL99928.1"/>
    </source>
</evidence>
<dbReference type="Proteomes" id="UP000031971">
    <property type="component" value="Unassembled WGS sequence"/>
</dbReference>
<feature type="signal peptide" evidence="1">
    <location>
        <begin position="1"/>
        <end position="26"/>
    </location>
</feature>
<evidence type="ECO:0000256" key="1">
    <source>
        <dbReference type="SAM" id="SignalP"/>
    </source>
</evidence>
<evidence type="ECO:0000313" key="3">
    <source>
        <dbReference type="Proteomes" id="UP000031971"/>
    </source>
</evidence>
<proteinExistence type="predicted"/>
<protein>
    <submittedName>
        <fullName evidence="2">Uncharacterized protein</fullName>
    </submittedName>
</protein>
<keyword evidence="3" id="KW-1185">Reference proteome</keyword>
<keyword evidence="1" id="KW-0732">Signal</keyword>
<dbReference type="RefSeq" id="WP_009867105.1">
    <property type="nucleotide sequence ID" value="NZ_JXSL01000020.1"/>
</dbReference>
<dbReference type="AlphaFoldDB" id="A0A0C2YXU0"/>